<accession>A0A7Y0TYP4</accession>
<keyword evidence="4" id="KW-0319">Glycerol metabolism</keyword>
<dbReference type="GO" id="GO:0046168">
    <property type="term" value="P:glycerol-3-phosphate catabolic process"/>
    <property type="evidence" value="ECO:0007669"/>
    <property type="project" value="TreeGrafter"/>
</dbReference>
<dbReference type="PROSITE" id="PS00978">
    <property type="entry name" value="FAD_G3PDH_2"/>
    <property type="match status" value="1"/>
</dbReference>
<organism evidence="10 11">
    <name type="scientific">Mobiluncus mulieris</name>
    <dbReference type="NCBI Taxonomy" id="2052"/>
    <lineage>
        <taxon>Bacteria</taxon>
        <taxon>Bacillati</taxon>
        <taxon>Actinomycetota</taxon>
        <taxon>Actinomycetes</taxon>
        <taxon>Actinomycetales</taxon>
        <taxon>Actinomycetaceae</taxon>
        <taxon>Mobiluncus</taxon>
    </lineage>
</organism>
<keyword evidence="6 7" id="KW-0560">Oxidoreductase</keyword>
<keyword evidence="5" id="KW-0274">FAD</keyword>
<protein>
    <recommendedName>
        <fullName evidence="7">Glycerol-3-phosphate dehydrogenase</fullName>
        <ecNumber evidence="7">1.1.5.3</ecNumber>
    </recommendedName>
</protein>
<dbReference type="InterPro" id="IPR031656">
    <property type="entry name" value="DAO_C"/>
</dbReference>
<evidence type="ECO:0000259" key="9">
    <source>
        <dbReference type="Pfam" id="PF16901"/>
    </source>
</evidence>
<name>A0A7Y0TYP4_9ACTO</name>
<gene>
    <name evidence="10" type="ORF">HHJ77_09320</name>
</gene>
<reference evidence="10 11" key="1">
    <citation type="submission" date="2020-04" db="EMBL/GenBank/DDBJ databases">
        <title>Antimicrobial susceptibility and clonality of vaginal-derived multi-drug resistant Mobiluncus isolates in China.</title>
        <authorList>
            <person name="Zhang X."/>
        </authorList>
    </citation>
    <scope>NUCLEOTIDE SEQUENCE [LARGE SCALE GENOMIC DNA]</scope>
    <source>
        <strain evidence="10 11">12</strain>
    </source>
</reference>
<dbReference type="PRINTS" id="PR01001">
    <property type="entry name" value="FADG3PDH"/>
</dbReference>
<dbReference type="GO" id="GO:0004368">
    <property type="term" value="F:glycerol-3-phosphate dehydrogenase (quinone) activity"/>
    <property type="evidence" value="ECO:0007669"/>
    <property type="project" value="UniProtKB-EC"/>
</dbReference>
<evidence type="ECO:0000259" key="8">
    <source>
        <dbReference type="Pfam" id="PF01266"/>
    </source>
</evidence>
<proteinExistence type="inferred from homology"/>
<evidence type="ECO:0000256" key="3">
    <source>
        <dbReference type="ARBA" id="ARBA00022630"/>
    </source>
</evidence>
<dbReference type="Gene3D" id="3.50.50.60">
    <property type="entry name" value="FAD/NAD(P)-binding domain"/>
    <property type="match status" value="1"/>
</dbReference>
<dbReference type="InterPro" id="IPR000447">
    <property type="entry name" value="G3P_DH_FAD-dep"/>
</dbReference>
<dbReference type="InterPro" id="IPR036188">
    <property type="entry name" value="FAD/NAD-bd_sf"/>
</dbReference>
<keyword evidence="3 7" id="KW-0285">Flavoprotein</keyword>
<evidence type="ECO:0000256" key="2">
    <source>
        <dbReference type="ARBA" id="ARBA00007330"/>
    </source>
</evidence>
<evidence type="ECO:0000313" key="10">
    <source>
        <dbReference type="EMBL" id="NMX04114.1"/>
    </source>
</evidence>
<dbReference type="InterPro" id="IPR038299">
    <property type="entry name" value="DAO_C_sf"/>
</dbReference>
<sequence>MMRDTDFEADTAAAPVPAASPSAYASAYTSAFDPTALNATRRQTEWWELNQNPHVDLLVIGGGITGAGIALDAATRGLSVALVERRDLAFGTSRWSSKLVHGGLRYLAKLQVGIAFNSARERRIIMERTAPHLVRPLAQVTPLNNYVNPLQILATRAGYRAGDLLAIAAGTSRHTLPHTRFARPDETRRLVPTARRDGLKGAWVNYDGQMIDDARLTLAVARTAAGEGARILTYCEATEATGNGAWLTDTLTEEKLYLHAKAVINATGVWAASLDNSIKIRPSRGTHLVFDAAVFGHPKGALTIPLPGSVSRYLFVLPADKGRCYLGLTDEDQPGPIPEVPSTPEADIDFLLENINRALSRPVTRADIRGVFTGLRPLLAIDGTASTADLSRRHATVLADNGLVSIVGGKFTEYRLMAEQAVDAVVNLRGLPAGPCRTRNFPLVGAPGYRRGASTGDSPGLGVFGAGSAGHAHMPGSGKSRVGAILLGILGLHEAQSRETTDWRIAPHESGRTLGRRIAVPKFLWRRFGNEAVNVVKSAVLERPLDRIAGLALVRAEIEYAITHEGALSVEDILERRTRLTMIPAQAEAARGEVTEIFTALEAQVPEVPAAIQGSAKPPVAV</sequence>
<comment type="caution">
    <text evidence="10">The sequence shown here is derived from an EMBL/GenBank/DDBJ whole genome shotgun (WGS) entry which is preliminary data.</text>
</comment>
<dbReference type="SUPFAM" id="SSF54373">
    <property type="entry name" value="FAD-linked reductases, C-terminal domain"/>
    <property type="match status" value="1"/>
</dbReference>
<evidence type="ECO:0000313" key="11">
    <source>
        <dbReference type="Proteomes" id="UP000575397"/>
    </source>
</evidence>
<dbReference type="Gene3D" id="1.10.8.870">
    <property type="entry name" value="Alpha-glycerophosphate oxidase, cap domain"/>
    <property type="match status" value="1"/>
</dbReference>
<dbReference type="EC" id="1.1.5.3" evidence="7"/>
<evidence type="ECO:0000256" key="1">
    <source>
        <dbReference type="ARBA" id="ARBA00001974"/>
    </source>
</evidence>
<comment type="cofactor">
    <cofactor evidence="1 7">
        <name>FAD</name>
        <dbReference type="ChEBI" id="CHEBI:57692"/>
    </cofactor>
</comment>
<dbReference type="Gene3D" id="3.30.9.10">
    <property type="entry name" value="D-Amino Acid Oxidase, subunit A, domain 2"/>
    <property type="match status" value="1"/>
</dbReference>
<evidence type="ECO:0000256" key="5">
    <source>
        <dbReference type="ARBA" id="ARBA00022827"/>
    </source>
</evidence>
<evidence type="ECO:0000256" key="6">
    <source>
        <dbReference type="ARBA" id="ARBA00023002"/>
    </source>
</evidence>
<comment type="catalytic activity">
    <reaction evidence="7">
        <text>a quinone + sn-glycerol 3-phosphate = dihydroxyacetone phosphate + a quinol</text>
        <dbReference type="Rhea" id="RHEA:18977"/>
        <dbReference type="ChEBI" id="CHEBI:24646"/>
        <dbReference type="ChEBI" id="CHEBI:57597"/>
        <dbReference type="ChEBI" id="CHEBI:57642"/>
        <dbReference type="ChEBI" id="CHEBI:132124"/>
        <dbReference type="EC" id="1.1.5.3"/>
    </reaction>
</comment>
<dbReference type="AlphaFoldDB" id="A0A7Y0TYP4"/>
<dbReference type="Pfam" id="PF16901">
    <property type="entry name" value="DAO_C"/>
    <property type="match status" value="1"/>
</dbReference>
<comment type="similarity">
    <text evidence="2 7">Belongs to the FAD-dependent glycerol-3-phosphate dehydrogenase family.</text>
</comment>
<dbReference type="InterPro" id="IPR006076">
    <property type="entry name" value="FAD-dep_OxRdtase"/>
</dbReference>
<dbReference type="RefSeq" id="WP_004017486.1">
    <property type="nucleotide sequence ID" value="NZ_CAMUNX010000009.1"/>
</dbReference>
<dbReference type="PANTHER" id="PTHR11985">
    <property type="entry name" value="GLYCEROL-3-PHOSPHATE DEHYDROGENASE"/>
    <property type="match status" value="1"/>
</dbReference>
<dbReference type="EMBL" id="JABCUS010000022">
    <property type="protein sequence ID" value="NMX04114.1"/>
    <property type="molecule type" value="Genomic_DNA"/>
</dbReference>
<dbReference type="Proteomes" id="UP000575397">
    <property type="component" value="Unassembled WGS sequence"/>
</dbReference>
<dbReference type="GO" id="GO:0006071">
    <property type="term" value="P:glycerol metabolic process"/>
    <property type="evidence" value="ECO:0007669"/>
    <property type="project" value="UniProtKB-KW"/>
</dbReference>
<evidence type="ECO:0000256" key="7">
    <source>
        <dbReference type="RuleBase" id="RU361217"/>
    </source>
</evidence>
<dbReference type="GO" id="GO:0009331">
    <property type="term" value="C:glycerol-3-phosphate dehydrogenase (FAD) complex"/>
    <property type="evidence" value="ECO:0007669"/>
    <property type="project" value="UniProtKB-UniRule"/>
</dbReference>
<dbReference type="Pfam" id="PF01266">
    <property type="entry name" value="DAO"/>
    <property type="match status" value="1"/>
</dbReference>
<feature type="domain" description="Alpha-glycerophosphate oxidase C-terminal" evidence="9">
    <location>
        <begin position="495"/>
        <end position="599"/>
    </location>
</feature>
<dbReference type="PANTHER" id="PTHR11985:SF35">
    <property type="entry name" value="ANAEROBIC GLYCEROL-3-PHOSPHATE DEHYDROGENASE SUBUNIT A"/>
    <property type="match status" value="1"/>
</dbReference>
<evidence type="ECO:0000256" key="4">
    <source>
        <dbReference type="ARBA" id="ARBA00022798"/>
    </source>
</evidence>
<dbReference type="PROSITE" id="PS00977">
    <property type="entry name" value="FAD_G3PDH_1"/>
    <property type="match status" value="1"/>
</dbReference>
<feature type="domain" description="FAD dependent oxidoreductase" evidence="8">
    <location>
        <begin position="56"/>
        <end position="385"/>
    </location>
</feature>
<dbReference type="SUPFAM" id="SSF51905">
    <property type="entry name" value="FAD/NAD(P)-binding domain"/>
    <property type="match status" value="1"/>
</dbReference>